<evidence type="ECO:0000313" key="6">
    <source>
        <dbReference type="Proteomes" id="UP000009046"/>
    </source>
</evidence>
<dbReference type="STRING" id="121224.E0VX84"/>
<dbReference type="InParanoid" id="E0VX84"/>
<dbReference type="OrthoDB" id="62528at2759"/>
<reference evidence="5" key="3">
    <citation type="submission" date="2020-05" db="UniProtKB">
        <authorList>
            <consortium name="EnsemblMetazoa"/>
        </authorList>
    </citation>
    <scope>IDENTIFICATION</scope>
    <source>
        <strain evidence="5">USDA</strain>
    </source>
</reference>
<dbReference type="PANTHER" id="PTHR14919:SF0">
    <property type="entry name" value="SPERM FLAGELLAR PROTEIN 2"/>
    <property type="match status" value="1"/>
</dbReference>
<feature type="region of interest" description="Disordered" evidence="2">
    <location>
        <begin position="1156"/>
        <end position="1202"/>
    </location>
</feature>
<dbReference type="SUPFAM" id="SSF47576">
    <property type="entry name" value="Calponin-homology domain, CH-domain"/>
    <property type="match status" value="1"/>
</dbReference>
<dbReference type="Pfam" id="PF24082">
    <property type="entry name" value="SPEF2_C"/>
    <property type="match status" value="1"/>
</dbReference>
<accession>E0VX84</accession>
<dbReference type="PROSITE" id="PS50021">
    <property type="entry name" value="CH"/>
    <property type="match status" value="1"/>
</dbReference>
<feature type="coiled-coil region" evidence="1">
    <location>
        <begin position="631"/>
        <end position="665"/>
    </location>
</feature>
<dbReference type="EMBL" id="AAZO01006016">
    <property type="status" value="NOT_ANNOTATED_CDS"/>
    <property type="molecule type" value="Genomic_DNA"/>
</dbReference>
<gene>
    <name evidence="5" type="primary">8236179</name>
    <name evidence="4" type="ORF">Phum_PHUM496580</name>
</gene>
<dbReference type="Proteomes" id="UP000009046">
    <property type="component" value="Unassembled WGS sequence"/>
</dbReference>
<dbReference type="InterPro" id="IPR001715">
    <property type="entry name" value="CH_dom"/>
</dbReference>
<keyword evidence="1" id="KW-0175">Coiled coil</keyword>
<feature type="domain" description="Calponin-homology (CH)" evidence="3">
    <location>
        <begin position="1"/>
        <end position="107"/>
    </location>
</feature>
<proteinExistence type="predicted"/>
<dbReference type="OMA" id="IMETKQQ"/>
<feature type="compositionally biased region" description="Basic and acidic residues" evidence="2">
    <location>
        <begin position="1186"/>
        <end position="1198"/>
    </location>
</feature>
<dbReference type="HOGENOM" id="CLU_242072_0_0_1"/>
<dbReference type="GeneID" id="8236179"/>
<dbReference type="Pfam" id="PF22946">
    <property type="entry name" value="SPEF2_D5"/>
    <property type="match status" value="1"/>
</dbReference>
<evidence type="ECO:0000313" key="4">
    <source>
        <dbReference type="EMBL" id="EEB17990.1"/>
    </source>
</evidence>
<feature type="coiled-coil region" evidence="1">
    <location>
        <begin position="330"/>
        <end position="391"/>
    </location>
</feature>
<dbReference type="RefSeq" id="XP_002430728.1">
    <property type="nucleotide sequence ID" value="XM_002430683.1"/>
</dbReference>
<dbReference type="VEuPathDB" id="VectorBase:PHUM496580"/>
<evidence type="ECO:0000259" key="3">
    <source>
        <dbReference type="PROSITE" id="PS50021"/>
    </source>
</evidence>
<sequence>MPQIIQSWLTNRLGIVLDLSFNNFGKNVKDGVLLARLLYSYGVLPIHVLELIKETKNYHECLRNLNLLKPWLEHIGVSHNNTLLEEIAGGEGSSAITLFYSVYNNLEKNDRLNYIFLQKQRKFSDNNCKGKFKISRVSDLPQKNNLGDSLTGNVSLSAEKTELIEWHKAKCKEVIENIKKIKEKFSKNFGGKKLELRPIVSRHTSSQVITKNQLEAEELRKTIESFEKKHVQKCPNLTYSELINLKNVFEEQLITMDVPNPEKVKNVLCKIKAKKKREMYAKNFQESMQEKVLEDQWNNVIKNQNECFDKTVCKTLLKQSQYEKQMAGKLHQLRNKKKNIAENRKLIENLKTEQRDFDFDNLLATKMEKKIENMEEEKFEKERLLQLHKNVYEEKVRARKEFLKMESHSIIESIIEIALRVVEIRELTTCQVPKALMKDWKELFYKNLSIFDSLDHLEELCDAELELSGNNKNDEGKDNSSFITSHSDQVRCQEKCKHNILNEADFVDYMKLLGPWMVELLLPDSTETEVQQFVLGYVVHKLLNIKYPVLNRLVHAPLKPMKPTAIIQDLDDDGCKMLMDLMNPCKILVVLVNDAINFVLSTYKQELSSVRDIDITFQNLTEKALQDKPGLEKDKDMKKKMELLKKEEEDDVEILNEDFILLNKETQTPRKIPDDDPLLSPNAEIGKIVFEFLGAGDPVPDNALTSAISAYVYSKQEDYDGWILLNYPQFYSQASDLEYILTGYRFLPVDEFEETLEEIEGFSYRQSCSSNMCFPQEFAKNQSRLVPKPNTDEPTPESTPKSYFDYFIKLKKTSDLPKTFLEDISCVTPIEEFYFNQRILRYHEYSKLNFQTVKNIGKLILCKNFEENSLMAKTSFEVFGDTIFELNEKWDPTKKKNVKQQEKETVGESRKLKEKEATLSEYTDFEIELKDVNYGGDFKTTGKKSADVPNNAKPGDPEWEWVSGNQPEELLLALATLWENMEAIYIEDLKDVFFGLRIQRCNLLSYCGFIHKSVEVVMKQPDEKQKVLGDFQQMFNDIDEDLRPDLDIKCELHIRVSELEEALMGLADERKAKSLKDVTKVAQDCWAADEMANLINLFLTIVQLEVDRCLETCQILTDYYTSLQQKIPDEKIIGKVIVSKLQVKDRKYSIVSSSTHKSSSGQFATPRNTEVKKLNRTNTDQSNKTNFERSSKTRGFPDKKKKNSDVNFLAGASENISDILVNLALPSDGNTLFHNFFRESVSAAKNETCAIMEGILSDIRKSDKNNARNGKKGGDAGPTPNGNLIAEWETALCSELSRFNFRMKLILARGMYDLNEFLATILNTLSALADDVHDMYLREVQSITECCKVFRCSIEEEIPVQPQLELREDCFFVNQNVLFFTKRGDPPSVKFDKQQEFRFAIEHLHLIFDKLRRVAPNGEIIKRSLLFILEDLRAFNSEIKNCDCFPRAWKNLDPNDIITILDEIYLDLEIVNWKDFIIYGFEIPPPTEEDVLNMRKLFRECDCSGTELITRENYDKIKYWFEENKRDIHLFERHEKIKDLLFKMYQVDELQANYSALMLAFCKDENPFHGFTKALALIMGKKIKINEFPEENYLHVYGESDEYENDDVFENYPSNFLDNQNNDSSSSSDSYKKCLPKQKNLRCTCTDDKSVNPDDDDVNTFEGSYSEEGESRSLFYDGPNKFSLASETTTVPSFVLSLLLKTSFPSLSQLSALLDCNQIFQDTINSVYDSLEPSVDQIYIYKLLRHKFIYQLLQSTNKFKHLRTSQILMSLLKSKGTLSASFCYLHKSKINCREN</sequence>
<reference evidence="4" key="2">
    <citation type="submission" date="2007-04" db="EMBL/GenBank/DDBJ databases">
        <title>The genome of the human body louse.</title>
        <authorList>
            <consortium name="The Human Body Louse Genome Consortium"/>
            <person name="Kirkness E."/>
            <person name="Walenz B."/>
            <person name="Hass B."/>
            <person name="Bruggner R."/>
            <person name="Strausberg R."/>
        </authorList>
    </citation>
    <scope>NUCLEOTIDE SEQUENCE</scope>
    <source>
        <strain evidence="4">USDA</strain>
    </source>
</reference>
<dbReference type="InterPro" id="IPR052634">
    <property type="entry name" value="Sperm_flagellar-bone_growth"/>
</dbReference>
<dbReference type="EnsemblMetazoa" id="PHUM496580-RA">
    <property type="protein sequence ID" value="PHUM496580-PA"/>
    <property type="gene ID" value="PHUM496580"/>
</dbReference>
<dbReference type="CTD" id="8236179"/>
<dbReference type="InterPro" id="IPR056199">
    <property type="entry name" value="SPEF2_C"/>
</dbReference>
<dbReference type="KEGG" id="phu:Phum_PHUM496580"/>
<protein>
    <recommendedName>
        <fullName evidence="3">Calponin-homology (CH) domain-containing protein</fullName>
    </recommendedName>
</protein>
<reference evidence="4" key="1">
    <citation type="submission" date="2007-04" db="EMBL/GenBank/DDBJ databases">
        <title>Annotation of Pediculus humanus corporis strain USDA.</title>
        <authorList>
            <person name="Kirkness E."/>
            <person name="Hannick L."/>
            <person name="Hass B."/>
            <person name="Bruggner R."/>
            <person name="Lawson D."/>
            <person name="Bidwell S."/>
            <person name="Joardar V."/>
            <person name="Caler E."/>
            <person name="Walenz B."/>
            <person name="Inman J."/>
            <person name="Schobel S."/>
            <person name="Galinsky K."/>
            <person name="Amedeo P."/>
            <person name="Strausberg R."/>
        </authorList>
    </citation>
    <scope>NUCLEOTIDE SEQUENCE</scope>
    <source>
        <strain evidence="4">USDA</strain>
    </source>
</reference>
<evidence type="ECO:0000313" key="5">
    <source>
        <dbReference type="EnsemblMetazoa" id="PHUM496580-PA"/>
    </source>
</evidence>
<keyword evidence="6" id="KW-1185">Reference proteome</keyword>
<name>E0VX84_PEDHC</name>
<dbReference type="PANTHER" id="PTHR14919">
    <property type="entry name" value="KPL2-RELATED"/>
    <property type="match status" value="1"/>
</dbReference>
<feature type="compositionally biased region" description="Polar residues" evidence="2">
    <location>
        <begin position="1176"/>
        <end position="1185"/>
    </location>
</feature>
<dbReference type="InterPro" id="IPR054517">
    <property type="entry name" value="SPEF2_D5"/>
</dbReference>
<evidence type="ECO:0000256" key="2">
    <source>
        <dbReference type="SAM" id="MobiDB-lite"/>
    </source>
</evidence>
<organism>
    <name type="scientific">Pediculus humanus subsp. corporis</name>
    <name type="common">Body louse</name>
    <dbReference type="NCBI Taxonomy" id="121224"/>
    <lineage>
        <taxon>Eukaryota</taxon>
        <taxon>Metazoa</taxon>
        <taxon>Ecdysozoa</taxon>
        <taxon>Arthropoda</taxon>
        <taxon>Hexapoda</taxon>
        <taxon>Insecta</taxon>
        <taxon>Pterygota</taxon>
        <taxon>Neoptera</taxon>
        <taxon>Paraneoptera</taxon>
        <taxon>Psocodea</taxon>
        <taxon>Troctomorpha</taxon>
        <taxon>Phthiraptera</taxon>
        <taxon>Anoplura</taxon>
        <taxon>Pediculidae</taxon>
        <taxon>Pediculus</taxon>
    </lineage>
</organism>
<dbReference type="eggNOG" id="ENOG502QR7Y">
    <property type="taxonomic scope" value="Eukaryota"/>
</dbReference>
<dbReference type="EMBL" id="DS235829">
    <property type="protein sequence ID" value="EEB17990.1"/>
    <property type="molecule type" value="Genomic_DNA"/>
</dbReference>
<dbReference type="InterPro" id="IPR036872">
    <property type="entry name" value="CH_dom_sf"/>
</dbReference>
<evidence type="ECO:0000256" key="1">
    <source>
        <dbReference type="SAM" id="Coils"/>
    </source>
</evidence>